<gene>
    <name evidence="6" type="primary">dmlR_19</name>
    <name evidence="6" type="ORF">R16034_04044</name>
</gene>
<comment type="similarity">
    <text evidence="1">Belongs to the LysR transcriptional regulatory family.</text>
</comment>
<dbReference type="PROSITE" id="PS50931">
    <property type="entry name" value="HTH_LYSR"/>
    <property type="match status" value="1"/>
</dbReference>
<keyword evidence="3" id="KW-0238">DNA-binding</keyword>
<reference evidence="6 7" key="1">
    <citation type="submission" date="2023-07" db="EMBL/GenBank/DDBJ databases">
        <authorList>
            <person name="Peeters C."/>
        </authorList>
    </citation>
    <scope>NUCLEOTIDE SEQUENCE [LARGE SCALE GENOMIC DNA]</scope>
    <source>
        <strain evidence="6 7">R-16034</strain>
    </source>
</reference>
<evidence type="ECO:0000256" key="4">
    <source>
        <dbReference type="ARBA" id="ARBA00023163"/>
    </source>
</evidence>
<evidence type="ECO:0000256" key="3">
    <source>
        <dbReference type="ARBA" id="ARBA00023125"/>
    </source>
</evidence>
<dbReference type="EMBL" id="CATWHI010000006">
    <property type="protein sequence ID" value="CAJ0744029.1"/>
    <property type="molecule type" value="Genomic_DNA"/>
</dbReference>
<accession>A0AB72X4S8</accession>
<feature type="domain" description="HTH lysR-type" evidence="5">
    <location>
        <begin position="19"/>
        <end position="76"/>
    </location>
</feature>
<keyword evidence="4" id="KW-0804">Transcription</keyword>
<keyword evidence="7" id="KW-1185">Reference proteome</keyword>
<dbReference type="GO" id="GO:0043565">
    <property type="term" value="F:sequence-specific DNA binding"/>
    <property type="evidence" value="ECO:0007669"/>
    <property type="project" value="TreeGrafter"/>
</dbReference>
<dbReference type="PANTHER" id="PTHR30537">
    <property type="entry name" value="HTH-TYPE TRANSCRIPTIONAL REGULATOR"/>
    <property type="match status" value="1"/>
</dbReference>
<dbReference type="InterPro" id="IPR036388">
    <property type="entry name" value="WH-like_DNA-bd_sf"/>
</dbReference>
<dbReference type="GO" id="GO:0006351">
    <property type="term" value="P:DNA-templated transcription"/>
    <property type="evidence" value="ECO:0007669"/>
    <property type="project" value="TreeGrafter"/>
</dbReference>
<evidence type="ECO:0000313" key="6">
    <source>
        <dbReference type="EMBL" id="CAJ0744029.1"/>
    </source>
</evidence>
<comment type="caution">
    <text evidence="6">The sequence shown here is derived from an EMBL/GenBank/DDBJ whole genome shotgun (WGS) entry which is preliminary data.</text>
</comment>
<evidence type="ECO:0000259" key="5">
    <source>
        <dbReference type="PROSITE" id="PS50931"/>
    </source>
</evidence>
<keyword evidence="2" id="KW-0805">Transcription regulation</keyword>
<dbReference type="SUPFAM" id="SSF53850">
    <property type="entry name" value="Periplasmic binding protein-like II"/>
    <property type="match status" value="1"/>
</dbReference>
<evidence type="ECO:0000256" key="1">
    <source>
        <dbReference type="ARBA" id="ARBA00009437"/>
    </source>
</evidence>
<dbReference type="InterPro" id="IPR005119">
    <property type="entry name" value="LysR_subst-bd"/>
</dbReference>
<dbReference type="Proteomes" id="UP001189225">
    <property type="component" value="Unassembled WGS sequence"/>
</dbReference>
<dbReference type="InterPro" id="IPR058163">
    <property type="entry name" value="LysR-type_TF_proteobact-type"/>
</dbReference>
<dbReference type="Pfam" id="PF00126">
    <property type="entry name" value="HTH_1"/>
    <property type="match status" value="1"/>
</dbReference>
<dbReference type="InterPro" id="IPR036390">
    <property type="entry name" value="WH_DNA-bd_sf"/>
</dbReference>
<dbReference type="AlphaFoldDB" id="A0AB72X4S8"/>
<dbReference type="SUPFAM" id="SSF46785">
    <property type="entry name" value="Winged helix' DNA-binding domain"/>
    <property type="match status" value="1"/>
</dbReference>
<dbReference type="PANTHER" id="PTHR30537:SF31">
    <property type="entry name" value="TRANSCRIPTIONAL REGULATOR, LYSR FAMILY"/>
    <property type="match status" value="1"/>
</dbReference>
<dbReference type="InterPro" id="IPR000847">
    <property type="entry name" value="LysR_HTH_N"/>
</dbReference>
<dbReference type="Pfam" id="PF03466">
    <property type="entry name" value="LysR_substrate"/>
    <property type="match status" value="1"/>
</dbReference>
<dbReference type="CDD" id="cd08473">
    <property type="entry name" value="PBP2_CrgA_like_4"/>
    <property type="match status" value="1"/>
</dbReference>
<dbReference type="FunFam" id="1.10.10.10:FF:000001">
    <property type="entry name" value="LysR family transcriptional regulator"/>
    <property type="match status" value="1"/>
</dbReference>
<organism evidence="6 7">
    <name type="scientific">Ralstonia edaphi</name>
    <dbReference type="NCBI Taxonomy" id="3058599"/>
    <lineage>
        <taxon>Bacteria</taxon>
        <taxon>Pseudomonadati</taxon>
        <taxon>Pseudomonadota</taxon>
        <taxon>Betaproteobacteria</taxon>
        <taxon>Burkholderiales</taxon>
        <taxon>Burkholderiaceae</taxon>
        <taxon>Ralstonia</taxon>
    </lineage>
</organism>
<protein>
    <submittedName>
        <fullName evidence="6">HTH-type transcriptional regulator DmlR</fullName>
    </submittedName>
</protein>
<evidence type="ECO:0000256" key="2">
    <source>
        <dbReference type="ARBA" id="ARBA00023015"/>
    </source>
</evidence>
<evidence type="ECO:0000313" key="7">
    <source>
        <dbReference type="Proteomes" id="UP001189225"/>
    </source>
</evidence>
<proteinExistence type="inferred from homology"/>
<dbReference type="Gene3D" id="1.10.10.10">
    <property type="entry name" value="Winged helix-like DNA-binding domain superfamily/Winged helix DNA-binding domain"/>
    <property type="match status" value="1"/>
</dbReference>
<name>A0AB72X4S8_9RALS</name>
<sequence length="332" mass="35964">MNETILAHSSHRFWSTVVEDLNDLVMFAAVVTHGNFSSAARALGIPKSRVSRCVAELEERLGVRLLQRSTRAVRVTDVGSAFYAHCEAITQSVQAAMEVAERASDKPSGRLRVSCPVGVAHIFLAPVLAKFLEAHPDVRLELDLTNRRVDVIAEGYDVALRIRSTLDDSELVLRSFGLSEQVLAASPAFVERHGPFHTVDALQGVSGIGPGGARGEPARWEVTGPDDRAQEIHYKPTLVTDDVYLLEQMALRGAGVAQLPVDLCGPAIQDGRLVVLLPEYRMPSHQLHAVFPSRRGVVPAVRAFIEFLAAELPVMTSRAAAHDEAAPGPSAH</sequence>
<dbReference type="Gene3D" id="3.40.190.290">
    <property type="match status" value="1"/>
</dbReference>
<dbReference type="GO" id="GO:0003700">
    <property type="term" value="F:DNA-binding transcription factor activity"/>
    <property type="evidence" value="ECO:0007669"/>
    <property type="project" value="InterPro"/>
</dbReference>